<accession>A0AAI9TB30</accession>
<evidence type="ECO:0000313" key="1">
    <source>
        <dbReference type="EMBL" id="KAJ9483887.1"/>
    </source>
</evidence>
<name>A0AAI9TB30_PENTH</name>
<protein>
    <submittedName>
        <fullName evidence="1">Uncharacterized protein</fullName>
    </submittedName>
</protein>
<feature type="non-terminal residue" evidence="1">
    <location>
        <position position="51"/>
    </location>
</feature>
<proteinExistence type="predicted"/>
<keyword evidence="2" id="KW-1185">Reference proteome</keyword>
<dbReference type="EMBL" id="LACB01000389">
    <property type="protein sequence ID" value="KAJ9483887.1"/>
    <property type="molecule type" value="Genomic_DNA"/>
</dbReference>
<sequence length="51" mass="5451">MTCKSIELDGFGSAADDAWFDQHTAPMDGEEETGVHPHQAAALKAYLKGDS</sequence>
<dbReference type="AlphaFoldDB" id="A0AAI9TB30"/>
<evidence type="ECO:0000313" key="2">
    <source>
        <dbReference type="Proteomes" id="UP001227192"/>
    </source>
</evidence>
<comment type="caution">
    <text evidence="1">The sequence shown here is derived from an EMBL/GenBank/DDBJ whole genome shotgun (WGS) entry which is preliminary data.</text>
</comment>
<organism evidence="1 2">
    <name type="scientific">Penicillium thymicola</name>
    <dbReference type="NCBI Taxonomy" id="293382"/>
    <lineage>
        <taxon>Eukaryota</taxon>
        <taxon>Fungi</taxon>
        <taxon>Dikarya</taxon>
        <taxon>Ascomycota</taxon>
        <taxon>Pezizomycotina</taxon>
        <taxon>Eurotiomycetes</taxon>
        <taxon>Eurotiomycetidae</taxon>
        <taxon>Eurotiales</taxon>
        <taxon>Aspergillaceae</taxon>
        <taxon>Penicillium</taxon>
    </lineage>
</organism>
<reference evidence="1" key="2">
    <citation type="journal article" date="2016" name="Fungal Biol.">
        <title>Ochratoxin A production by Penicillium thymicola.</title>
        <authorList>
            <person name="Nguyen H.D.T."/>
            <person name="McMullin D.R."/>
            <person name="Ponomareva E."/>
            <person name="Riley R."/>
            <person name="Pomraning K.R."/>
            <person name="Baker S.E."/>
            <person name="Seifert K.A."/>
        </authorList>
    </citation>
    <scope>NUCLEOTIDE SEQUENCE</scope>
    <source>
        <strain evidence="1">DAOM 180753</strain>
    </source>
</reference>
<dbReference type="Proteomes" id="UP001227192">
    <property type="component" value="Unassembled WGS sequence"/>
</dbReference>
<reference evidence="1" key="1">
    <citation type="submission" date="2015-06" db="EMBL/GenBank/DDBJ databases">
        <authorList>
            <person name="Nguyen H."/>
        </authorList>
    </citation>
    <scope>NUCLEOTIDE SEQUENCE</scope>
    <source>
        <strain evidence="1">DAOM 180753</strain>
    </source>
</reference>
<gene>
    <name evidence="1" type="ORF">VN97_g9501</name>
</gene>